<dbReference type="Proteomes" id="UP000886595">
    <property type="component" value="Unassembled WGS sequence"/>
</dbReference>
<sequence>MVESDLDAVVGCVDCFAQMEDQVSCANVPPPEPVLMGMMQLLYEEQEPKRQKFEDPALVPPQDQCLAQHSGSSSISVSVPNVDDGKANLLEDNI</sequence>
<dbReference type="AlphaFoldDB" id="A0A8X7PY47"/>
<reference evidence="2 3" key="1">
    <citation type="submission" date="2020-02" db="EMBL/GenBank/DDBJ databases">
        <authorList>
            <person name="Ma Q."/>
            <person name="Huang Y."/>
            <person name="Song X."/>
            <person name="Pei D."/>
        </authorList>
    </citation>
    <scope>NUCLEOTIDE SEQUENCE [LARGE SCALE GENOMIC DNA]</scope>
    <source>
        <strain evidence="2">Sxm20200214</strain>
        <tissue evidence="2">Leaf</tissue>
    </source>
</reference>
<dbReference type="EMBL" id="JAAMPC010000015">
    <property type="protein sequence ID" value="KAG2258618.1"/>
    <property type="molecule type" value="Genomic_DNA"/>
</dbReference>
<keyword evidence="3" id="KW-1185">Reference proteome</keyword>
<gene>
    <name evidence="2" type="ORF">Bca52824_077912</name>
</gene>
<evidence type="ECO:0000313" key="3">
    <source>
        <dbReference type="Proteomes" id="UP000886595"/>
    </source>
</evidence>
<evidence type="ECO:0000313" key="2">
    <source>
        <dbReference type="EMBL" id="KAG2258618.1"/>
    </source>
</evidence>
<organism evidence="2 3">
    <name type="scientific">Brassica carinata</name>
    <name type="common">Ethiopian mustard</name>
    <name type="synonym">Abyssinian cabbage</name>
    <dbReference type="NCBI Taxonomy" id="52824"/>
    <lineage>
        <taxon>Eukaryota</taxon>
        <taxon>Viridiplantae</taxon>
        <taxon>Streptophyta</taxon>
        <taxon>Embryophyta</taxon>
        <taxon>Tracheophyta</taxon>
        <taxon>Spermatophyta</taxon>
        <taxon>Magnoliopsida</taxon>
        <taxon>eudicotyledons</taxon>
        <taxon>Gunneridae</taxon>
        <taxon>Pentapetalae</taxon>
        <taxon>rosids</taxon>
        <taxon>malvids</taxon>
        <taxon>Brassicales</taxon>
        <taxon>Brassicaceae</taxon>
        <taxon>Brassiceae</taxon>
        <taxon>Brassica</taxon>
    </lineage>
</organism>
<name>A0A8X7PY47_BRACI</name>
<protein>
    <submittedName>
        <fullName evidence="2">Uncharacterized protein</fullName>
    </submittedName>
</protein>
<dbReference type="OrthoDB" id="10566957at2759"/>
<evidence type="ECO:0000256" key="1">
    <source>
        <dbReference type="SAM" id="MobiDB-lite"/>
    </source>
</evidence>
<feature type="region of interest" description="Disordered" evidence="1">
    <location>
        <begin position="64"/>
        <end position="94"/>
    </location>
</feature>
<comment type="caution">
    <text evidence="2">The sequence shown here is derived from an EMBL/GenBank/DDBJ whole genome shotgun (WGS) entry which is preliminary data.</text>
</comment>
<feature type="compositionally biased region" description="Low complexity" evidence="1">
    <location>
        <begin position="70"/>
        <end position="79"/>
    </location>
</feature>
<accession>A0A8X7PY47</accession>
<proteinExistence type="predicted"/>